<proteinExistence type="predicted"/>
<reference evidence="1 2" key="1">
    <citation type="submission" date="2022-10" db="EMBL/GenBank/DDBJ databases">
        <title>The complete genomes of actinobacterial strains from the NBC collection.</title>
        <authorList>
            <person name="Joergensen T.S."/>
            <person name="Alvarez Arevalo M."/>
            <person name="Sterndorff E.B."/>
            <person name="Faurdal D."/>
            <person name="Vuksanovic O."/>
            <person name="Mourched A.-S."/>
            <person name="Charusanti P."/>
            <person name="Shaw S."/>
            <person name="Blin K."/>
            <person name="Weber T."/>
        </authorList>
    </citation>
    <scope>NUCLEOTIDE SEQUENCE [LARGE SCALE GENOMIC DNA]</scope>
    <source>
        <strain evidence="1 2">NBC_00206</strain>
    </source>
</reference>
<dbReference type="Proteomes" id="UP001622690">
    <property type="component" value="Chromosome"/>
</dbReference>
<dbReference type="Gene3D" id="1.25.40.10">
    <property type="entry name" value="Tetratricopeptide repeat domain"/>
    <property type="match status" value="1"/>
</dbReference>
<gene>
    <name evidence="1" type="ORF">OHU27_26020</name>
</gene>
<dbReference type="RefSeq" id="WP_406259172.1">
    <property type="nucleotide sequence ID" value="NZ_CP108125.1"/>
</dbReference>
<evidence type="ECO:0000313" key="2">
    <source>
        <dbReference type="Proteomes" id="UP001622690"/>
    </source>
</evidence>
<keyword evidence="2" id="KW-1185">Reference proteome</keyword>
<evidence type="ECO:0000313" key="1">
    <source>
        <dbReference type="EMBL" id="WTO85700.1"/>
    </source>
</evidence>
<protein>
    <submittedName>
        <fullName evidence="1">Uncharacterized protein</fullName>
    </submittedName>
</protein>
<accession>A0ABZ1J0L1</accession>
<name>A0ABZ1J0L1_9ACTN</name>
<dbReference type="InterPro" id="IPR011990">
    <property type="entry name" value="TPR-like_helical_dom_sf"/>
</dbReference>
<sequence length="406" mass="44396">MIALHEEHGEVVASWTRLGYRAESVVCFDRHLDLKPLSRAATARLTRLTGVRSVEDENRKLPIREVDGSYGLDDFYAAGATLGLVSRLTWVRATQEADTPAARRRLLAALSVIAAEPGVLDATRFDEHGALHTRVCGLDLAVHTPASFGATPQDPASRVDLDLDWFADVRTGQDHRPDELLRLLEGHGLLGNVDSMTYSVRSGFLPEARRDLAPLLAAELGRGTRQRERDALPLPQATFTALRGAADPLPPERYEAELEPLGAVGTALLGLLHLHTAGDFDEAGRCWHEAAASGCRSSWLAYGIGLSHYGRRAFTQAGEWFRRATGERTDTIEVKSAFLAALCTLRTGAYEEAYRPLLDFARHYPLHADATRLAAGLGDRLGSERQPWLSRQIDAQERLLGNGAAA</sequence>
<organism evidence="1 2">
    <name type="scientific">Streptomyces nigra</name>
    <dbReference type="NCBI Taxonomy" id="1827580"/>
    <lineage>
        <taxon>Bacteria</taxon>
        <taxon>Bacillati</taxon>
        <taxon>Actinomycetota</taxon>
        <taxon>Actinomycetes</taxon>
        <taxon>Kitasatosporales</taxon>
        <taxon>Streptomycetaceae</taxon>
        <taxon>Streptomyces</taxon>
    </lineage>
</organism>
<dbReference type="EMBL" id="CP108125">
    <property type="protein sequence ID" value="WTO85700.1"/>
    <property type="molecule type" value="Genomic_DNA"/>
</dbReference>
<dbReference type="SUPFAM" id="SSF48452">
    <property type="entry name" value="TPR-like"/>
    <property type="match status" value="1"/>
</dbReference>